<dbReference type="AlphaFoldDB" id="A0A0A9GMJ0"/>
<organism evidence="2">
    <name type="scientific">Arundo donax</name>
    <name type="common">Giant reed</name>
    <name type="synonym">Donax arundinaceus</name>
    <dbReference type="NCBI Taxonomy" id="35708"/>
    <lineage>
        <taxon>Eukaryota</taxon>
        <taxon>Viridiplantae</taxon>
        <taxon>Streptophyta</taxon>
        <taxon>Embryophyta</taxon>
        <taxon>Tracheophyta</taxon>
        <taxon>Spermatophyta</taxon>
        <taxon>Magnoliopsida</taxon>
        <taxon>Liliopsida</taxon>
        <taxon>Poales</taxon>
        <taxon>Poaceae</taxon>
        <taxon>PACMAD clade</taxon>
        <taxon>Arundinoideae</taxon>
        <taxon>Arundineae</taxon>
        <taxon>Arundo</taxon>
    </lineage>
</organism>
<dbReference type="EMBL" id="GBRH01175993">
    <property type="protein sequence ID" value="JAE21903.1"/>
    <property type="molecule type" value="Transcribed_RNA"/>
</dbReference>
<feature type="signal peptide" evidence="1">
    <location>
        <begin position="1"/>
        <end position="22"/>
    </location>
</feature>
<sequence length="218" mass="23148">MHQHMFLGLQLSRLAWIALGYGKRLPRRPATDGRVVGAVVASLPSPLALLADHRRLALARLVHQDLLPPALLAAEPLVAPIHVDVLVGAELQPAEGAGLEEAARDAGKARRDGGARPHHLLQDYVRRVRLPAVVVVVVMLVMVHQDLEPHDEVLALPHAPGAAGHSRADEAGAVVGGATLLPEVEDALPSWEHGGDRGVGREHRLLTCGGDQTTGSRL</sequence>
<protein>
    <submittedName>
        <fullName evidence="2">Uncharacterized protein</fullName>
    </submittedName>
</protein>
<keyword evidence="1" id="KW-0732">Signal</keyword>
<feature type="chain" id="PRO_5002046331" evidence="1">
    <location>
        <begin position="23"/>
        <end position="218"/>
    </location>
</feature>
<reference evidence="2" key="2">
    <citation type="journal article" date="2015" name="Data Brief">
        <title>Shoot transcriptome of the giant reed, Arundo donax.</title>
        <authorList>
            <person name="Barrero R.A."/>
            <person name="Guerrero F.D."/>
            <person name="Moolhuijzen P."/>
            <person name="Goolsby J.A."/>
            <person name="Tidwell J."/>
            <person name="Bellgard S.E."/>
            <person name="Bellgard M.I."/>
        </authorList>
    </citation>
    <scope>NUCLEOTIDE SEQUENCE</scope>
    <source>
        <tissue evidence="2">Shoot tissue taken approximately 20 cm above the soil surface</tissue>
    </source>
</reference>
<accession>A0A0A9GMJ0</accession>
<name>A0A0A9GMJ0_ARUDO</name>
<reference evidence="2" key="1">
    <citation type="submission" date="2014-09" db="EMBL/GenBank/DDBJ databases">
        <authorList>
            <person name="Magalhaes I.L.F."/>
            <person name="Oliveira U."/>
            <person name="Santos F.R."/>
            <person name="Vidigal T.H.D.A."/>
            <person name="Brescovit A.D."/>
            <person name="Santos A.J."/>
        </authorList>
    </citation>
    <scope>NUCLEOTIDE SEQUENCE</scope>
    <source>
        <tissue evidence="2">Shoot tissue taken approximately 20 cm above the soil surface</tissue>
    </source>
</reference>
<evidence type="ECO:0000256" key="1">
    <source>
        <dbReference type="SAM" id="SignalP"/>
    </source>
</evidence>
<evidence type="ECO:0000313" key="2">
    <source>
        <dbReference type="EMBL" id="JAE21903.1"/>
    </source>
</evidence>
<proteinExistence type="predicted"/>